<sequence length="156" mass="17527">MSQPNSKPKPKKSRARSAARLAAVQALYQQEMEGTPTPILLHEFHQHRFGQTIDEVTMVDAEMDFFDDLVRGVTARAAEIDGLVSKRLAEGWKLERLDRSMRAILRAGTYELIARPDVTVGTVIDEYLDVAHAFFDEKDVKFVNGLLDGIARDVRG</sequence>
<dbReference type="InterPro" id="IPR011605">
    <property type="entry name" value="NusB_fam"/>
</dbReference>
<feature type="domain" description="NusB/RsmB/TIM44" evidence="7">
    <location>
        <begin position="18"/>
        <end position="152"/>
    </location>
</feature>
<comment type="similarity">
    <text evidence="1 6">Belongs to the NusB family.</text>
</comment>
<dbReference type="InterPro" id="IPR035926">
    <property type="entry name" value="NusB-like_sf"/>
</dbReference>
<dbReference type="SUPFAM" id="SSF48013">
    <property type="entry name" value="NusB-like"/>
    <property type="match status" value="1"/>
</dbReference>
<organism evidence="8 9">
    <name type="scientific">Sphingomonas swuensis</name>
    <dbReference type="NCBI Taxonomy" id="977800"/>
    <lineage>
        <taxon>Bacteria</taxon>
        <taxon>Pseudomonadati</taxon>
        <taxon>Pseudomonadota</taxon>
        <taxon>Alphaproteobacteria</taxon>
        <taxon>Sphingomonadales</taxon>
        <taxon>Sphingomonadaceae</taxon>
        <taxon>Sphingomonas</taxon>
    </lineage>
</organism>
<evidence type="ECO:0000313" key="9">
    <source>
        <dbReference type="Proteomes" id="UP001500235"/>
    </source>
</evidence>
<dbReference type="RefSeq" id="WP_344705362.1">
    <property type="nucleotide sequence ID" value="NZ_BAABBQ010000001.1"/>
</dbReference>
<dbReference type="EMBL" id="BAABBQ010000001">
    <property type="protein sequence ID" value="GAA4007711.1"/>
    <property type="molecule type" value="Genomic_DNA"/>
</dbReference>
<evidence type="ECO:0000256" key="3">
    <source>
        <dbReference type="ARBA" id="ARBA00022884"/>
    </source>
</evidence>
<keyword evidence="5 6" id="KW-0804">Transcription</keyword>
<dbReference type="InterPro" id="IPR006027">
    <property type="entry name" value="NusB_RsmB_TIM44"/>
</dbReference>
<keyword evidence="4 6" id="KW-0805">Transcription regulation</keyword>
<dbReference type="HAMAP" id="MF_00073">
    <property type="entry name" value="NusB"/>
    <property type="match status" value="1"/>
</dbReference>
<keyword evidence="2 6" id="KW-0889">Transcription antitermination</keyword>
<reference evidence="9" key="1">
    <citation type="journal article" date="2019" name="Int. J. Syst. Evol. Microbiol.">
        <title>The Global Catalogue of Microorganisms (GCM) 10K type strain sequencing project: providing services to taxonomists for standard genome sequencing and annotation.</title>
        <authorList>
            <consortium name="The Broad Institute Genomics Platform"/>
            <consortium name="The Broad Institute Genome Sequencing Center for Infectious Disease"/>
            <person name="Wu L."/>
            <person name="Ma J."/>
        </authorList>
    </citation>
    <scope>NUCLEOTIDE SEQUENCE [LARGE SCALE GENOMIC DNA]</scope>
    <source>
        <strain evidence="9">JCM 17563</strain>
    </source>
</reference>
<evidence type="ECO:0000256" key="5">
    <source>
        <dbReference type="ARBA" id="ARBA00023163"/>
    </source>
</evidence>
<comment type="function">
    <text evidence="6">Involved in transcription antitermination. Required for transcription of ribosomal RNA (rRNA) genes. Binds specifically to the boxA antiterminator sequence of the ribosomal RNA (rrn) operons.</text>
</comment>
<keyword evidence="9" id="KW-1185">Reference proteome</keyword>
<dbReference type="Pfam" id="PF01029">
    <property type="entry name" value="NusB"/>
    <property type="match status" value="1"/>
</dbReference>
<comment type="caution">
    <text evidence="8">The sequence shown here is derived from an EMBL/GenBank/DDBJ whole genome shotgun (WGS) entry which is preliminary data.</text>
</comment>
<accession>A0ABP7S743</accession>
<gene>
    <name evidence="6 8" type="primary">nusB</name>
    <name evidence="8" type="ORF">GCM10022280_00300</name>
</gene>
<proteinExistence type="inferred from homology"/>
<evidence type="ECO:0000256" key="6">
    <source>
        <dbReference type="HAMAP-Rule" id="MF_00073"/>
    </source>
</evidence>
<dbReference type="Gene3D" id="1.10.940.10">
    <property type="entry name" value="NusB-like"/>
    <property type="match status" value="1"/>
</dbReference>
<evidence type="ECO:0000256" key="1">
    <source>
        <dbReference type="ARBA" id="ARBA00005952"/>
    </source>
</evidence>
<protein>
    <recommendedName>
        <fullName evidence="6">Transcription antitermination protein NusB</fullName>
    </recommendedName>
    <alternativeName>
        <fullName evidence="6">Antitermination factor NusB</fullName>
    </alternativeName>
</protein>
<evidence type="ECO:0000313" key="8">
    <source>
        <dbReference type="EMBL" id="GAA4007711.1"/>
    </source>
</evidence>
<dbReference type="PANTHER" id="PTHR11078:SF3">
    <property type="entry name" value="ANTITERMINATION NUSB DOMAIN-CONTAINING PROTEIN"/>
    <property type="match status" value="1"/>
</dbReference>
<evidence type="ECO:0000256" key="2">
    <source>
        <dbReference type="ARBA" id="ARBA00022814"/>
    </source>
</evidence>
<evidence type="ECO:0000256" key="4">
    <source>
        <dbReference type="ARBA" id="ARBA00023015"/>
    </source>
</evidence>
<dbReference type="PANTHER" id="PTHR11078">
    <property type="entry name" value="N UTILIZATION SUBSTANCE PROTEIN B-RELATED"/>
    <property type="match status" value="1"/>
</dbReference>
<dbReference type="NCBIfam" id="TIGR01951">
    <property type="entry name" value="nusB"/>
    <property type="match status" value="1"/>
</dbReference>
<keyword evidence="3 6" id="KW-0694">RNA-binding</keyword>
<evidence type="ECO:0000259" key="7">
    <source>
        <dbReference type="Pfam" id="PF01029"/>
    </source>
</evidence>
<dbReference type="Proteomes" id="UP001500235">
    <property type="component" value="Unassembled WGS sequence"/>
</dbReference>
<name>A0ABP7S743_9SPHN</name>